<dbReference type="GO" id="GO:0006623">
    <property type="term" value="P:protein targeting to vacuole"/>
    <property type="evidence" value="ECO:0007669"/>
    <property type="project" value="TreeGrafter"/>
</dbReference>
<comment type="caution">
    <text evidence="1">The sequence shown here is derived from an EMBL/GenBank/DDBJ whole genome shotgun (WGS) entry which is preliminary data.</text>
</comment>
<sequence length="106" mass="11807">PSVNQVFTLDFESKPLYMDADYSLSLNVQPVEIVYDEHSISEVTAFFQLPHGGLDIKSAAVQQLTNVANVSKAGLQHIIETHTTVHIALNMRSPYIVVPEYGTLHR</sequence>
<evidence type="ECO:0000313" key="2">
    <source>
        <dbReference type="Proteomes" id="UP001497497"/>
    </source>
</evidence>
<dbReference type="GO" id="GO:0045053">
    <property type="term" value="P:protein retention in Golgi apparatus"/>
    <property type="evidence" value="ECO:0007669"/>
    <property type="project" value="TreeGrafter"/>
</dbReference>
<organism evidence="1 2">
    <name type="scientific">Lymnaea stagnalis</name>
    <name type="common">Great pond snail</name>
    <name type="synonym">Helix stagnalis</name>
    <dbReference type="NCBI Taxonomy" id="6523"/>
    <lineage>
        <taxon>Eukaryota</taxon>
        <taxon>Metazoa</taxon>
        <taxon>Spiralia</taxon>
        <taxon>Lophotrochozoa</taxon>
        <taxon>Mollusca</taxon>
        <taxon>Gastropoda</taxon>
        <taxon>Heterobranchia</taxon>
        <taxon>Euthyneura</taxon>
        <taxon>Panpulmonata</taxon>
        <taxon>Hygrophila</taxon>
        <taxon>Lymnaeoidea</taxon>
        <taxon>Lymnaeidae</taxon>
        <taxon>Lymnaea</taxon>
    </lineage>
</organism>
<dbReference type="PANTHER" id="PTHR16166:SF146">
    <property type="entry name" value="VACUOLAR PROTEIN SORTING-ASSOCIATED PROTEIN 13A-LIKE ISOFORM X1"/>
    <property type="match status" value="1"/>
</dbReference>
<reference evidence="1 2" key="1">
    <citation type="submission" date="2024-04" db="EMBL/GenBank/DDBJ databases">
        <authorList>
            <consortium name="Genoscope - CEA"/>
            <person name="William W."/>
        </authorList>
    </citation>
    <scope>NUCLEOTIDE SEQUENCE [LARGE SCALE GENOMIC DNA]</scope>
</reference>
<dbReference type="AlphaFoldDB" id="A0AAV2ICS3"/>
<accession>A0AAV2ICS3</accession>
<feature type="non-terminal residue" evidence="1">
    <location>
        <position position="1"/>
    </location>
</feature>
<dbReference type="PANTHER" id="PTHR16166">
    <property type="entry name" value="VACUOLAR PROTEIN SORTING-ASSOCIATED PROTEIN VPS13"/>
    <property type="match status" value="1"/>
</dbReference>
<protein>
    <submittedName>
        <fullName evidence="1">Uncharacterized protein</fullName>
    </submittedName>
</protein>
<dbReference type="InterPro" id="IPR026847">
    <property type="entry name" value="VPS13"/>
</dbReference>
<name>A0AAV2ICS3_LYMST</name>
<gene>
    <name evidence="1" type="ORF">GSLYS_00018209001</name>
</gene>
<dbReference type="Proteomes" id="UP001497497">
    <property type="component" value="Unassembled WGS sequence"/>
</dbReference>
<evidence type="ECO:0000313" key="1">
    <source>
        <dbReference type="EMBL" id="CAL1544726.1"/>
    </source>
</evidence>
<proteinExistence type="predicted"/>
<dbReference type="EMBL" id="CAXITT010000640">
    <property type="protein sequence ID" value="CAL1544726.1"/>
    <property type="molecule type" value="Genomic_DNA"/>
</dbReference>
<keyword evidence="2" id="KW-1185">Reference proteome</keyword>